<dbReference type="InterPro" id="IPR004923">
    <property type="entry name" value="FTR1/Fip1/EfeU"/>
</dbReference>
<protein>
    <recommendedName>
        <fullName evidence="9">Iron permease</fullName>
    </recommendedName>
</protein>
<evidence type="ECO:0000256" key="3">
    <source>
        <dbReference type="ARBA" id="ARBA00022692"/>
    </source>
</evidence>
<keyword evidence="3 6" id="KW-0812">Transmembrane</keyword>
<comment type="similarity">
    <text evidence="2">Belongs to the oxidase-dependent Fe transporter (OFeT) (TC 9.A.10.1) family.</text>
</comment>
<keyword evidence="5 6" id="KW-0472">Membrane</keyword>
<feature type="transmembrane region" description="Helical" evidence="6">
    <location>
        <begin position="33"/>
        <end position="54"/>
    </location>
</feature>
<dbReference type="GO" id="GO:0015093">
    <property type="term" value="F:ferrous iron transmembrane transporter activity"/>
    <property type="evidence" value="ECO:0007669"/>
    <property type="project" value="TreeGrafter"/>
</dbReference>
<feature type="transmembrane region" description="Helical" evidence="6">
    <location>
        <begin position="179"/>
        <end position="202"/>
    </location>
</feature>
<dbReference type="EMBL" id="CP017448">
    <property type="protein sequence ID" value="AOV17680.1"/>
    <property type="molecule type" value="Genomic_DNA"/>
</dbReference>
<feature type="transmembrane region" description="Helical" evidence="6">
    <location>
        <begin position="101"/>
        <end position="126"/>
    </location>
</feature>
<gene>
    <name evidence="7" type="ORF">BJI67_11975</name>
</gene>
<feature type="transmembrane region" description="Helical" evidence="6">
    <location>
        <begin position="6"/>
        <end position="26"/>
    </location>
</feature>
<keyword evidence="4 6" id="KW-1133">Transmembrane helix</keyword>
<dbReference type="Proteomes" id="UP000095342">
    <property type="component" value="Chromosome"/>
</dbReference>
<feature type="transmembrane region" description="Helical" evidence="6">
    <location>
        <begin position="146"/>
        <end position="167"/>
    </location>
</feature>
<evidence type="ECO:0000256" key="2">
    <source>
        <dbReference type="ARBA" id="ARBA00008333"/>
    </source>
</evidence>
<dbReference type="PANTHER" id="PTHR31632">
    <property type="entry name" value="IRON TRANSPORTER FTH1"/>
    <property type="match status" value="1"/>
</dbReference>
<evidence type="ECO:0008006" key="9">
    <source>
        <dbReference type="Google" id="ProtNLM"/>
    </source>
</evidence>
<comment type="subcellular location">
    <subcellularLocation>
        <location evidence="1">Membrane</location>
        <topology evidence="1">Multi-pass membrane protein</topology>
    </subcellularLocation>
</comment>
<dbReference type="GO" id="GO:0033573">
    <property type="term" value="C:high-affinity iron permease complex"/>
    <property type="evidence" value="ECO:0007669"/>
    <property type="project" value="InterPro"/>
</dbReference>
<dbReference type="AlphaFoldDB" id="A0A1D8K9P7"/>
<dbReference type="PANTHER" id="PTHR31632:SF2">
    <property type="entry name" value="PLASMA MEMBRANE IRON PERMEASE"/>
    <property type="match status" value="1"/>
</dbReference>
<evidence type="ECO:0000313" key="8">
    <source>
        <dbReference type="Proteomes" id="UP000095342"/>
    </source>
</evidence>
<sequence length="519" mass="55521">MIGALIIVFREVLEAALVIGIVGAAVKGVPRRGVLIGTGVAIGVIVAALVASGIDVVSGFAHGTGQALFEAGVLTVAGLMLAWHNLWVAEHGREMAARLKTLGTAVTAGQEPATMLVVVTALAVMREGSEVSLFLYGIAASGVNDMQVLIGGLLGVAAGVTVGYTLFAGLSRIPIKSLFRVSGVIILFIASGMLSRGAAFLVQAGYLPPLIPGVWNTSWLVPGGSVFGRSLEALVGYTPAPSLMQVLVWIGALTIIGVPMLVKSGRLRLPAAGAVMLAIMTLVLIVGVFVGAQAYAADYKVYSPTVVKGETELEMRAFNSWGAGPLSGARQAVKFAAGHTFTHWWATEVYAEAEKEPSESLKLEDFEWENRFQLTPQGKYWADVGLINENEIPRYANDPYRISIGPSLAKDFGRISARLNLLVAHEYGTHARHGIELDYRARIQYRWRRELSPIVEAYGEPVGWTGLYGPSRQQLGMGLVGQFTTEPGKDLRYGLVALYGTTTAASRETLVARLEYEFF</sequence>
<accession>A0A1D8K9P7</accession>
<dbReference type="RefSeq" id="WP_070073219.1">
    <property type="nucleotide sequence ID" value="NZ_CP017448.1"/>
</dbReference>
<feature type="transmembrane region" description="Helical" evidence="6">
    <location>
        <begin position="243"/>
        <end position="262"/>
    </location>
</feature>
<evidence type="ECO:0000313" key="7">
    <source>
        <dbReference type="EMBL" id="AOV17680.1"/>
    </source>
</evidence>
<dbReference type="Pfam" id="PF03239">
    <property type="entry name" value="FTR1"/>
    <property type="match status" value="1"/>
</dbReference>
<dbReference type="KEGG" id="aaeo:BJI67_11975"/>
<evidence type="ECO:0000256" key="5">
    <source>
        <dbReference type="ARBA" id="ARBA00023136"/>
    </source>
</evidence>
<proteinExistence type="inferred from homology"/>
<evidence type="ECO:0000256" key="6">
    <source>
        <dbReference type="SAM" id="Phobius"/>
    </source>
</evidence>
<name>A0A1D8K9P7_9GAMM</name>
<feature type="transmembrane region" description="Helical" evidence="6">
    <location>
        <begin position="66"/>
        <end position="89"/>
    </location>
</feature>
<evidence type="ECO:0000256" key="1">
    <source>
        <dbReference type="ARBA" id="ARBA00004141"/>
    </source>
</evidence>
<evidence type="ECO:0000256" key="4">
    <source>
        <dbReference type="ARBA" id="ARBA00022989"/>
    </source>
</evidence>
<feature type="transmembrane region" description="Helical" evidence="6">
    <location>
        <begin position="274"/>
        <end position="296"/>
    </location>
</feature>
<keyword evidence="8" id="KW-1185">Reference proteome</keyword>
<organism evidence="7 8">
    <name type="scientific">Acidihalobacter aeolianus</name>
    <dbReference type="NCBI Taxonomy" id="2792603"/>
    <lineage>
        <taxon>Bacteria</taxon>
        <taxon>Pseudomonadati</taxon>
        <taxon>Pseudomonadota</taxon>
        <taxon>Gammaproteobacteria</taxon>
        <taxon>Chromatiales</taxon>
        <taxon>Ectothiorhodospiraceae</taxon>
        <taxon>Acidihalobacter</taxon>
    </lineage>
</organism>
<reference evidence="7 8" key="1">
    <citation type="submission" date="2016-09" db="EMBL/GenBank/DDBJ databases">
        <title>Acidihalobacter prosperus V6 (DSM14174).</title>
        <authorList>
            <person name="Khaleque H.N."/>
            <person name="Ramsay J.P."/>
            <person name="Murphy R.J.T."/>
            <person name="Kaksonen A.H."/>
            <person name="Boxall N.J."/>
            <person name="Watkin E.L.J."/>
        </authorList>
    </citation>
    <scope>NUCLEOTIDE SEQUENCE [LARGE SCALE GENOMIC DNA]</scope>
    <source>
        <strain evidence="7 8">V6</strain>
    </source>
</reference>